<keyword evidence="1 4" id="KW-0812">Transmembrane</keyword>
<evidence type="ECO:0000256" key="1">
    <source>
        <dbReference type="ARBA" id="ARBA00022692"/>
    </source>
</evidence>
<dbReference type="Proteomes" id="UP000276133">
    <property type="component" value="Unassembled WGS sequence"/>
</dbReference>
<gene>
    <name evidence="5" type="ORF">BpHYR1_012335</name>
</gene>
<evidence type="ECO:0000313" key="5">
    <source>
        <dbReference type="EMBL" id="RNA02698.1"/>
    </source>
</evidence>
<proteinExistence type="predicted"/>
<keyword evidence="3 4" id="KW-0472">Membrane</keyword>
<name>A0A3M7PVI3_BRAPC</name>
<evidence type="ECO:0000256" key="2">
    <source>
        <dbReference type="ARBA" id="ARBA00022989"/>
    </source>
</evidence>
<evidence type="ECO:0000313" key="6">
    <source>
        <dbReference type="Proteomes" id="UP000276133"/>
    </source>
</evidence>
<evidence type="ECO:0000256" key="4">
    <source>
        <dbReference type="SAM" id="Phobius"/>
    </source>
</evidence>
<protein>
    <submittedName>
        <fullName evidence="5">Multidrug resistance</fullName>
    </submittedName>
</protein>
<sequence>MTVQNLKKDTSVCKSYLSVENSNLPRQLNYLKFSQIMNLAKSNPAFQGSKQKLEKESIELESREKTQSDEPKQISLFELFQYSDIKDKFLLLIGCITAFGSACVYPLMFFLYGQVASTFIDQEKFNRLNSTLNSSIISLDNKSIQWILEQE</sequence>
<dbReference type="Gene3D" id="1.20.1560.10">
    <property type="entry name" value="ABC transporter type 1, transmembrane domain"/>
    <property type="match status" value="1"/>
</dbReference>
<dbReference type="InterPro" id="IPR036640">
    <property type="entry name" value="ABC1_TM_sf"/>
</dbReference>
<keyword evidence="6" id="KW-1185">Reference proteome</keyword>
<organism evidence="5 6">
    <name type="scientific">Brachionus plicatilis</name>
    <name type="common">Marine rotifer</name>
    <name type="synonym">Brachionus muelleri</name>
    <dbReference type="NCBI Taxonomy" id="10195"/>
    <lineage>
        <taxon>Eukaryota</taxon>
        <taxon>Metazoa</taxon>
        <taxon>Spiralia</taxon>
        <taxon>Gnathifera</taxon>
        <taxon>Rotifera</taxon>
        <taxon>Eurotatoria</taxon>
        <taxon>Monogononta</taxon>
        <taxon>Pseudotrocha</taxon>
        <taxon>Ploima</taxon>
        <taxon>Brachionidae</taxon>
        <taxon>Brachionus</taxon>
    </lineage>
</organism>
<dbReference type="AlphaFoldDB" id="A0A3M7PVI3"/>
<reference evidence="5 6" key="1">
    <citation type="journal article" date="2018" name="Sci. Rep.">
        <title>Genomic signatures of local adaptation to the degree of environmental predictability in rotifers.</title>
        <authorList>
            <person name="Franch-Gras L."/>
            <person name="Hahn C."/>
            <person name="Garcia-Roger E.M."/>
            <person name="Carmona M.J."/>
            <person name="Serra M."/>
            <person name="Gomez A."/>
        </authorList>
    </citation>
    <scope>NUCLEOTIDE SEQUENCE [LARGE SCALE GENOMIC DNA]</scope>
    <source>
        <strain evidence="5">HYR1</strain>
    </source>
</reference>
<comment type="caution">
    <text evidence="5">The sequence shown here is derived from an EMBL/GenBank/DDBJ whole genome shotgun (WGS) entry which is preliminary data.</text>
</comment>
<keyword evidence="2 4" id="KW-1133">Transmembrane helix</keyword>
<dbReference type="GO" id="GO:0005524">
    <property type="term" value="F:ATP binding"/>
    <property type="evidence" value="ECO:0007669"/>
    <property type="project" value="InterPro"/>
</dbReference>
<evidence type="ECO:0000256" key="3">
    <source>
        <dbReference type="ARBA" id="ARBA00023136"/>
    </source>
</evidence>
<dbReference type="GO" id="GO:0016020">
    <property type="term" value="C:membrane"/>
    <property type="evidence" value="ECO:0007669"/>
    <property type="project" value="InterPro"/>
</dbReference>
<dbReference type="EMBL" id="REGN01008783">
    <property type="protein sequence ID" value="RNA02698.1"/>
    <property type="molecule type" value="Genomic_DNA"/>
</dbReference>
<feature type="transmembrane region" description="Helical" evidence="4">
    <location>
        <begin position="89"/>
        <end position="112"/>
    </location>
</feature>
<accession>A0A3M7PVI3</accession>